<feature type="domain" description="Fe/B12 periplasmic-binding" evidence="5">
    <location>
        <begin position="197"/>
        <end position="354"/>
    </location>
</feature>
<evidence type="ECO:0000313" key="6">
    <source>
        <dbReference type="EMBL" id="ELZ99867.1"/>
    </source>
</evidence>
<proteinExistence type="predicted"/>
<dbReference type="PANTHER" id="PTHR30532">
    <property type="entry name" value="IRON III DICITRATE-BINDING PERIPLASMIC PROTEIN"/>
    <property type="match status" value="1"/>
</dbReference>
<dbReference type="RefSeq" id="WP_004059156.1">
    <property type="nucleotide sequence ID" value="NC_017941.2"/>
</dbReference>
<organism evidence="6 7">
    <name type="scientific">Haloferax mediterranei (strain ATCC 33500 / DSM 1411 / JCM 8866 / NBRC 14739 / NCIMB 2177 / R-4)</name>
    <name type="common">Halobacterium mediterranei</name>
    <dbReference type="NCBI Taxonomy" id="523841"/>
    <lineage>
        <taxon>Archaea</taxon>
        <taxon>Methanobacteriati</taxon>
        <taxon>Methanobacteriota</taxon>
        <taxon>Stenosarchaea group</taxon>
        <taxon>Halobacteria</taxon>
        <taxon>Halobacteriales</taxon>
        <taxon>Haloferacaceae</taxon>
        <taxon>Haloferax</taxon>
    </lineage>
</organism>
<dbReference type="InterPro" id="IPR002491">
    <property type="entry name" value="ABC_transptr_periplasmic_BD"/>
</dbReference>
<evidence type="ECO:0000256" key="2">
    <source>
        <dbReference type="ARBA" id="ARBA00022448"/>
    </source>
</evidence>
<sequence length="416" mass="46254">MQGDAMNETEPTRRAYLKYAGAVAAGGLLAGCTADGSTEAQETTTGGTASPETTESETEQTTVKPEESYSVSMAPVGTVEFDAPPEHAMVVFSHYADMAVALGQSETVESLYAPEFAGKSLETFYARLDGVSLEWDGLPDPLSDGVDKEMLYELDSDVHFVDPSYVVETQDGWDTDDIEEIADNVAPWFGNYHSGLTDKPAAAYVDNYRYYTLWELFENVAAVYQERQRYEALRAVYDDVVSEIESSLPPEPERPTAARVTLIDDTFYAYKLNAPGFWHADTRPLGATDAFADIDWDGTWGMFDYETMLETDPDVILHLWGMSPGYYIDDIRKRVANHPVGSQLSAVQNDRFFAGGVRFQGPITNLFQLELTAKQLYPEVFGQWPGYVPGEPYPEIPEDEQLFDRKRVADIVAGEP</sequence>
<accession>M0IUX7</accession>
<evidence type="ECO:0000259" key="5">
    <source>
        <dbReference type="Pfam" id="PF01497"/>
    </source>
</evidence>
<evidence type="ECO:0000256" key="4">
    <source>
        <dbReference type="SAM" id="MobiDB-lite"/>
    </source>
</evidence>
<dbReference type="PaxDb" id="523841-HFX_1849"/>
<keyword evidence="7" id="KW-1185">Reference proteome</keyword>
<dbReference type="Gene3D" id="3.40.50.1980">
    <property type="entry name" value="Nitrogenase molybdenum iron protein domain"/>
    <property type="match status" value="2"/>
</dbReference>
<comment type="caution">
    <text evidence="6">The sequence shown here is derived from an EMBL/GenBank/DDBJ whole genome shotgun (WGS) entry which is preliminary data.</text>
</comment>
<evidence type="ECO:0000256" key="3">
    <source>
        <dbReference type="ARBA" id="ARBA00022729"/>
    </source>
</evidence>
<dbReference type="InterPro" id="IPR051313">
    <property type="entry name" value="Bact_iron-sidero_bind"/>
</dbReference>
<evidence type="ECO:0000313" key="7">
    <source>
        <dbReference type="Proteomes" id="UP000011603"/>
    </source>
</evidence>
<comment type="subcellular location">
    <subcellularLocation>
        <location evidence="1">Cell envelope</location>
    </subcellularLocation>
</comment>
<protein>
    <submittedName>
        <fullName evidence="6">Ferrichrome-binding protein</fullName>
    </submittedName>
</protein>
<gene>
    <name evidence="6" type="ORF">C439_11048</name>
</gene>
<dbReference type="PATRIC" id="fig|523841.21.peg.2233"/>
<dbReference type="EMBL" id="AOLO01000009">
    <property type="protein sequence ID" value="ELZ99867.1"/>
    <property type="molecule type" value="Genomic_DNA"/>
</dbReference>
<feature type="compositionally biased region" description="Low complexity" evidence="4">
    <location>
        <begin position="36"/>
        <end position="53"/>
    </location>
</feature>
<keyword evidence="3" id="KW-0732">Signal</keyword>
<dbReference type="Pfam" id="PF01497">
    <property type="entry name" value="Peripla_BP_2"/>
    <property type="match status" value="1"/>
</dbReference>
<dbReference type="InterPro" id="IPR006311">
    <property type="entry name" value="TAT_signal"/>
</dbReference>
<dbReference type="GeneID" id="40155240"/>
<dbReference type="Proteomes" id="UP000011603">
    <property type="component" value="Unassembled WGS sequence"/>
</dbReference>
<name>M0IUX7_HALMT</name>
<keyword evidence="2" id="KW-0813">Transport</keyword>
<dbReference type="PROSITE" id="PS51318">
    <property type="entry name" value="TAT"/>
    <property type="match status" value="1"/>
</dbReference>
<feature type="region of interest" description="Disordered" evidence="4">
    <location>
        <begin position="36"/>
        <end position="69"/>
    </location>
</feature>
<dbReference type="AlphaFoldDB" id="M0IUX7"/>
<reference evidence="6 7" key="1">
    <citation type="journal article" date="2014" name="PLoS Genet.">
        <title>Phylogenetically driven sequencing of extremely halophilic archaea reveals strategies for static and dynamic osmo-response.</title>
        <authorList>
            <person name="Becker E.A."/>
            <person name="Seitzer P.M."/>
            <person name="Tritt A."/>
            <person name="Larsen D."/>
            <person name="Krusor M."/>
            <person name="Yao A.I."/>
            <person name="Wu D."/>
            <person name="Madern D."/>
            <person name="Eisen J.A."/>
            <person name="Darling A.E."/>
            <person name="Facciotti M.T."/>
        </authorList>
    </citation>
    <scope>NUCLEOTIDE SEQUENCE [LARGE SCALE GENOMIC DNA]</scope>
    <source>
        <strain evidence="7">ATCC 33500 / DSM 1411 / JCM 8866 / NBRC 14739 / NCIMB 2177 / R-4</strain>
    </source>
</reference>
<evidence type="ECO:0000256" key="1">
    <source>
        <dbReference type="ARBA" id="ARBA00004196"/>
    </source>
</evidence>
<dbReference type="SUPFAM" id="SSF53807">
    <property type="entry name" value="Helical backbone' metal receptor"/>
    <property type="match status" value="1"/>
</dbReference>
<dbReference type="PANTHER" id="PTHR30532:SF1">
    <property type="entry name" value="IRON(3+)-HYDROXAMATE-BINDING PROTEIN FHUD"/>
    <property type="match status" value="1"/>
</dbReference>